<feature type="binding site" evidence="8">
    <location>
        <position position="336"/>
    </location>
    <ligand>
        <name>substrate</name>
    </ligand>
</feature>
<proteinExistence type="inferred from homology"/>
<dbReference type="EMBL" id="CP013211">
    <property type="protein sequence ID" value="ALP70071.1"/>
    <property type="molecule type" value="Genomic_DNA"/>
</dbReference>
<organism evidence="12 13">
    <name type="scientific">Candidatus Nasuia deltocephalincola</name>
    <dbReference type="NCBI Taxonomy" id="1160784"/>
    <lineage>
        <taxon>Bacteria</taxon>
        <taxon>Pseudomonadati</taxon>
        <taxon>Pseudomonadota</taxon>
        <taxon>Betaproteobacteria</taxon>
        <taxon>Candidatus Nasuia</taxon>
    </lineage>
</organism>
<dbReference type="AlphaFoldDB" id="A0A0S2UPG2"/>
<dbReference type="EC" id="1.1.1.23" evidence="12"/>
<reference evidence="12 13" key="2">
    <citation type="journal article" date="2016" name="Genome Announc.">
        <title>Complete Genome Sequences of the Obligate Symbionts 'Candidatus Sulcia muelleri' and 'Ca. Nasuia deltocephalinicola' from the Pestiferous Leafhopper Macrosteles quadripunctulatus (Hemiptera: Cicadellidae).</title>
        <authorList>
            <person name="Bennett G.M."/>
            <person name="Abba S."/>
            <person name="Kube M."/>
            <person name="Marzachi C."/>
        </authorList>
    </citation>
    <scope>NUCLEOTIDE SEQUENCE [LARGE SCALE GENOMIC DNA]</scope>
    <source>
        <strain evidence="12 13">PUNC</strain>
    </source>
</reference>
<keyword evidence="3 9" id="KW-0862">Zinc</keyword>
<dbReference type="CDD" id="cd06572">
    <property type="entry name" value="Histidinol_dh"/>
    <property type="match status" value="1"/>
</dbReference>
<evidence type="ECO:0000256" key="7">
    <source>
        <dbReference type="PIRSR" id="PIRSR000099-2"/>
    </source>
</evidence>
<feature type="binding site" evidence="7">
    <location>
        <position position="199"/>
    </location>
    <ligand>
        <name>NAD(+)</name>
        <dbReference type="ChEBI" id="CHEBI:57540"/>
    </ligand>
</feature>
<dbReference type="FunFam" id="3.40.50.1980:FF:000001">
    <property type="entry name" value="Histidinol dehydrogenase"/>
    <property type="match status" value="1"/>
</dbReference>
<dbReference type="InterPro" id="IPR022695">
    <property type="entry name" value="Histidinol_DH_monofunct"/>
</dbReference>
<keyword evidence="2 9" id="KW-0479">Metal-binding</keyword>
<dbReference type="Gene3D" id="1.20.5.1300">
    <property type="match status" value="1"/>
</dbReference>
<evidence type="ECO:0000313" key="13">
    <source>
        <dbReference type="Proteomes" id="UP000055684"/>
    </source>
</evidence>
<feature type="binding site" evidence="7">
    <location>
        <position position="140"/>
    </location>
    <ligand>
        <name>NAD(+)</name>
        <dbReference type="ChEBI" id="CHEBI:57540"/>
    </ligand>
</feature>
<feature type="binding site" evidence="8">
    <location>
        <position position="270"/>
    </location>
    <ligand>
        <name>substrate</name>
    </ligand>
</feature>
<accession>A0A0S2UPG2</accession>
<dbReference type="GO" id="GO:0005829">
    <property type="term" value="C:cytosol"/>
    <property type="evidence" value="ECO:0007669"/>
    <property type="project" value="TreeGrafter"/>
</dbReference>
<dbReference type="PANTHER" id="PTHR21256:SF2">
    <property type="entry name" value="HISTIDINE BIOSYNTHESIS TRIFUNCTIONAL PROTEIN"/>
    <property type="match status" value="1"/>
</dbReference>
<evidence type="ECO:0000256" key="1">
    <source>
        <dbReference type="ARBA" id="ARBA00010178"/>
    </source>
</evidence>
<reference evidence="13" key="1">
    <citation type="submission" date="2015-11" db="EMBL/GenBank/DDBJ databases">
        <title>Complete genome sequences of the obligate symbionts Candidatus Sulcia muelleri and Candidatus Nasuia deltocephalinicola from the pestiferous leafhopper, Macrosteles quadripunctulatus (Hemiptera: Cicadellidae).</title>
        <authorList>
            <person name="Bennett G.M."/>
            <person name="Abba S."/>
            <person name="Kube M."/>
            <person name="Marzachi C."/>
        </authorList>
    </citation>
    <scope>NUCLEOTIDE SEQUENCE [LARGE SCALE GENOMIC DNA]</scope>
    <source>
        <strain evidence="13">PUNC</strain>
    </source>
</reference>
<feature type="coiled-coil region" evidence="11">
    <location>
        <begin position="63"/>
        <end position="90"/>
    </location>
</feature>
<dbReference type="InterPro" id="IPR012131">
    <property type="entry name" value="Hstdl_DH"/>
</dbReference>
<dbReference type="Gene3D" id="3.40.50.1980">
    <property type="entry name" value="Nitrogenase molybdenum iron protein domain"/>
    <property type="match status" value="2"/>
</dbReference>
<dbReference type="Proteomes" id="UP000055684">
    <property type="component" value="Chromosome"/>
</dbReference>
<feature type="binding site" evidence="8">
    <location>
        <position position="267"/>
    </location>
    <ligand>
        <name>substrate</name>
    </ligand>
</feature>
<dbReference type="NCBIfam" id="TIGR00069">
    <property type="entry name" value="hisD"/>
    <property type="match status" value="1"/>
</dbReference>
<evidence type="ECO:0000256" key="6">
    <source>
        <dbReference type="PIRSR" id="PIRSR000099-1"/>
    </source>
</evidence>
<dbReference type="SUPFAM" id="SSF53720">
    <property type="entry name" value="ALDH-like"/>
    <property type="match status" value="1"/>
</dbReference>
<feature type="binding site" evidence="8">
    <location>
        <position position="428"/>
    </location>
    <ligand>
        <name>substrate</name>
    </ligand>
</feature>
<name>A0A0S2UPG2_9PROT</name>
<feature type="binding site" evidence="9">
    <location>
        <position position="267"/>
    </location>
    <ligand>
        <name>Zn(2+)</name>
        <dbReference type="ChEBI" id="CHEBI:29105"/>
    </ligand>
</feature>
<evidence type="ECO:0000256" key="3">
    <source>
        <dbReference type="ARBA" id="ARBA00022833"/>
    </source>
</evidence>
<feature type="binding site" evidence="9">
    <location>
        <position position="270"/>
    </location>
    <ligand>
        <name>Zn(2+)</name>
        <dbReference type="ChEBI" id="CHEBI:29105"/>
    </ligand>
</feature>
<keyword evidence="7" id="KW-0520">NAD</keyword>
<evidence type="ECO:0000313" key="12">
    <source>
        <dbReference type="EMBL" id="ALP70071.1"/>
    </source>
</evidence>
<evidence type="ECO:0000256" key="11">
    <source>
        <dbReference type="SAM" id="Coils"/>
    </source>
</evidence>
<dbReference type="OrthoDB" id="9805269at2"/>
<protein>
    <submittedName>
        <fullName evidence="12">Histidinol dehydrogenase</fullName>
        <ecNumber evidence="12">1.1.1.23</ecNumber>
    </submittedName>
</protein>
<dbReference type="PRINTS" id="PR00083">
    <property type="entry name" value="HOLDHDRGNASE"/>
</dbReference>
<dbReference type="PIRSF" id="PIRSF000099">
    <property type="entry name" value="Histidinol_dh"/>
    <property type="match status" value="1"/>
</dbReference>
<dbReference type="GO" id="GO:0051287">
    <property type="term" value="F:NAD binding"/>
    <property type="evidence" value="ECO:0007669"/>
    <property type="project" value="InterPro"/>
</dbReference>
<gene>
    <name evidence="12" type="ORF">ASU29_162</name>
</gene>
<feature type="active site" description="Proton acceptor" evidence="6">
    <location>
        <position position="335"/>
    </location>
</feature>
<evidence type="ECO:0000256" key="8">
    <source>
        <dbReference type="PIRSR" id="PIRSR000099-3"/>
    </source>
</evidence>
<evidence type="ECO:0000256" key="4">
    <source>
        <dbReference type="ARBA" id="ARBA00023002"/>
    </source>
</evidence>
<evidence type="ECO:0000256" key="5">
    <source>
        <dbReference type="PIRNR" id="PIRNR000099"/>
    </source>
</evidence>
<dbReference type="InterPro" id="IPR016161">
    <property type="entry name" value="Ald_DH/histidinol_DH"/>
</dbReference>
<feature type="binding site" evidence="7">
    <location>
        <position position="222"/>
    </location>
    <ligand>
        <name>NAD(+)</name>
        <dbReference type="ChEBI" id="CHEBI:57540"/>
    </ligand>
</feature>
<comment type="cofactor">
    <cofactor evidence="9">
        <name>Zn(2+)</name>
        <dbReference type="ChEBI" id="CHEBI:29105"/>
    </cofactor>
    <text evidence="9">Binds 1 zinc ion per subunit.</text>
</comment>
<feature type="binding site" evidence="9">
    <location>
        <position position="369"/>
    </location>
    <ligand>
        <name>Zn(2+)</name>
        <dbReference type="ChEBI" id="CHEBI:29105"/>
    </ligand>
</feature>
<feature type="binding site" evidence="9">
    <location>
        <position position="428"/>
    </location>
    <ligand>
        <name>Zn(2+)</name>
        <dbReference type="ChEBI" id="CHEBI:29105"/>
    </ligand>
</feature>
<dbReference type="Pfam" id="PF00815">
    <property type="entry name" value="Histidinol_dh"/>
    <property type="match status" value="1"/>
</dbReference>
<evidence type="ECO:0000256" key="2">
    <source>
        <dbReference type="ARBA" id="ARBA00022723"/>
    </source>
</evidence>
<feature type="active site" description="Proton acceptor" evidence="6">
    <location>
        <position position="336"/>
    </location>
</feature>
<feature type="binding site" evidence="8">
    <location>
        <position position="423"/>
    </location>
    <ligand>
        <name>substrate</name>
    </ligand>
</feature>
<keyword evidence="11" id="KW-0175">Coiled coil</keyword>
<feature type="binding site" evidence="8">
    <location>
        <position position="369"/>
    </location>
    <ligand>
        <name>substrate</name>
    </ligand>
</feature>
<dbReference type="GO" id="GO:0000105">
    <property type="term" value="P:L-histidine biosynthetic process"/>
    <property type="evidence" value="ECO:0007669"/>
    <property type="project" value="InterPro"/>
</dbReference>
<dbReference type="PANTHER" id="PTHR21256">
    <property type="entry name" value="HISTIDINOL DEHYDROGENASE HDH"/>
    <property type="match status" value="1"/>
</dbReference>
<evidence type="ECO:0000256" key="10">
    <source>
        <dbReference type="RuleBase" id="RU004175"/>
    </source>
</evidence>
<dbReference type="GO" id="GO:0046872">
    <property type="term" value="F:metal ion binding"/>
    <property type="evidence" value="ECO:0007669"/>
    <property type="project" value="UniProtKB-KW"/>
</dbReference>
<sequence length="436" mass="50257">MLKININKVDINSKNYYKNIINLINLRYKKNKIKKIESYSKNIIYNIEKFKEKSLLFYLKKFENRILKNIKDIEINYKILENEFFKLDNETKFILESSKNRIEMFHEEQKKNIIKNWKILEESGNIMGQKMNKIERIGLYIPGGRAVYPSSVFMNIIPAKIAGVDNITICSPSKSNNNLIFSSIFICGIKKAYSIGGIQAISSMFFGNKIIKKCDKICGPGNIYITVSKKILFGISGIDNLAGPSELTIIADNKSDPETIVMDLFPQSEHDNLAQSILICDDYRFIENIELLIKKFIPFLYRKNIIYNSVLKNIIIIKVDNLNQSFNILNMISPEHLIISINNAYEFFKNVKNSGSNFIDYKTGESFGDYNSGLNHIIPTNKNCKFSSPLGVYDFNKNLNFLKINDLSFNKISNSTIKFSKKEKLYSHSDSVKIRI</sequence>
<evidence type="ECO:0000256" key="9">
    <source>
        <dbReference type="PIRSR" id="PIRSR000099-4"/>
    </source>
</evidence>
<dbReference type="GO" id="GO:0004399">
    <property type="term" value="F:histidinol dehydrogenase activity"/>
    <property type="evidence" value="ECO:0007669"/>
    <property type="project" value="UniProtKB-EC"/>
</dbReference>
<keyword evidence="4 5" id="KW-0560">Oxidoreductase</keyword>
<feature type="binding site" evidence="8">
    <location>
        <position position="245"/>
    </location>
    <ligand>
        <name>substrate</name>
    </ligand>
</feature>
<dbReference type="PATRIC" id="fig|1160784.3.peg.121"/>
<comment type="similarity">
    <text evidence="1 5 10">Belongs to the histidinol dehydrogenase family.</text>
</comment>